<keyword evidence="4" id="KW-1185">Reference proteome</keyword>
<accession>S0EVG4</accession>
<evidence type="ECO:0000313" key="4">
    <source>
        <dbReference type="Proteomes" id="UP000014227"/>
    </source>
</evidence>
<gene>
    <name evidence="3" type="ORF">CCALI_01961</name>
</gene>
<dbReference type="KEGG" id="ccz:CCALI_01961"/>
<dbReference type="eggNOG" id="COG4372">
    <property type="taxonomic scope" value="Bacteria"/>
</dbReference>
<evidence type="ECO:0000256" key="1">
    <source>
        <dbReference type="SAM" id="Coils"/>
    </source>
</evidence>
<dbReference type="OrthoDB" id="9812848at2"/>
<proteinExistence type="predicted"/>
<organism evidence="3 4">
    <name type="scientific">Chthonomonas calidirosea (strain DSM 23976 / ICMP 18418 / T49)</name>
    <dbReference type="NCBI Taxonomy" id="1303518"/>
    <lineage>
        <taxon>Bacteria</taxon>
        <taxon>Bacillati</taxon>
        <taxon>Armatimonadota</taxon>
        <taxon>Chthonomonadia</taxon>
        <taxon>Chthonomonadales</taxon>
        <taxon>Chthonomonadaceae</taxon>
        <taxon>Chthonomonas</taxon>
    </lineage>
</organism>
<dbReference type="STRING" id="454171.CP488_02131"/>
<dbReference type="EMBL" id="HF951689">
    <property type="protein sequence ID" value="CCW35768.1"/>
    <property type="molecule type" value="Genomic_DNA"/>
</dbReference>
<dbReference type="InterPro" id="IPR021435">
    <property type="entry name" value="DUF3084"/>
</dbReference>
<dbReference type="PATRIC" id="fig|1303518.3.peg.2017"/>
<keyword evidence="2" id="KW-0812">Transmembrane</keyword>
<keyword evidence="1" id="KW-0175">Coiled coil</keyword>
<keyword evidence="2" id="KW-0472">Membrane</keyword>
<sequence length="520" mass="57182">MIWTTLALLLLVVLGGFIAYYGDLQGRRWGKRRVSWFGLRPKHTAILITSLTGAFISMISIAALLLISPPIRQVVLEGEQAIAEKARLDRQVRIARQQAAEAMAQAKRDQELAQEAHQQLLLSQKALQRAKQHVVVLRAQSEHLRAQVARKRDELAQKTREVARLEQQRARLEALNRHFVAQNRELAKQNLALVHENTKLTQENKTLIASNSDLQRQNADLGRANEVLERTNQLQLEANQSEEQKAAEIRKQLQEVQDQLAAAQSRYTMVSQRLDEVYRFLAGSTNDYLVLRQSPIAVRYGAELARTVIAAHLDRQTILTQLKQLLQQASATALGYGAAIGDNGSAVHLLSPMTLTLTGGATGSNTEAALNDLAARLEGSDTPTLLIVRSLSNTLNGEQVPVEVVSRTVQTVFHSGDELAEEKIEGVLSVRDLQQKLAQFLQTDVRSAAIKAGIIPAVDPVTGASQVGLFDPLTLAHLVQQAQRMRGPLLIKAVAASSITSADLLDPEHLRIEFLRAAGG</sequence>
<dbReference type="RefSeq" id="WP_016483293.1">
    <property type="nucleotide sequence ID" value="NC_021487.1"/>
</dbReference>
<dbReference type="HOGENOM" id="CLU_033222_0_0_0"/>
<dbReference type="Proteomes" id="UP000014227">
    <property type="component" value="Chromosome I"/>
</dbReference>
<reference evidence="4" key="1">
    <citation type="submission" date="2013-03" db="EMBL/GenBank/DDBJ databases">
        <title>Genome sequence of Chthonomonas calidirosea, the first sequenced genome from the Armatimonadetes phylum (formally candidate division OP10).</title>
        <authorList>
            <person name="Lee K.C.Y."/>
            <person name="Morgan X.C."/>
            <person name="Dunfield P.F."/>
            <person name="Tamas I."/>
            <person name="Houghton K.M."/>
            <person name="Vyssotski M."/>
            <person name="Ryan J.L.J."/>
            <person name="Lagutin K."/>
            <person name="McDonald I.R."/>
            <person name="Stott M.B."/>
        </authorList>
    </citation>
    <scope>NUCLEOTIDE SEQUENCE [LARGE SCALE GENOMIC DNA]</scope>
    <source>
        <strain evidence="4">DSM 23976 / ICMP 18418 / T49</strain>
    </source>
</reference>
<evidence type="ECO:0008006" key="5">
    <source>
        <dbReference type="Google" id="ProtNLM"/>
    </source>
</evidence>
<keyword evidence="2" id="KW-1133">Transmembrane helix</keyword>
<feature type="transmembrane region" description="Helical" evidence="2">
    <location>
        <begin position="6"/>
        <end position="24"/>
    </location>
</feature>
<evidence type="ECO:0000256" key="2">
    <source>
        <dbReference type="SAM" id="Phobius"/>
    </source>
</evidence>
<name>S0EVG4_CHTCT</name>
<feature type="transmembrane region" description="Helical" evidence="2">
    <location>
        <begin position="45"/>
        <end position="67"/>
    </location>
</feature>
<protein>
    <recommendedName>
        <fullName evidence="5">DUF3084 domain-containing protein</fullName>
    </recommendedName>
</protein>
<dbReference type="AlphaFoldDB" id="S0EVG4"/>
<dbReference type="Pfam" id="PF11283">
    <property type="entry name" value="DUF3084"/>
    <property type="match status" value="1"/>
</dbReference>
<feature type="coiled-coil region" evidence="1">
    <location>
        <begin position="85"/>
        <end position="273"/>
    </location>
</feature>
<evidence type="ECO:0000313" key="3">
    <source>
        <dbReference type="EMBL" id="CCW35768.1"/>
    </source>
</evidence>
<dbReference type="InParanoid" id="S0EVG4"/>